<comment type="similarity">
    <text evidence="2 8">Belongs to the Mediator complex subunit 4 family.</text>
</comment>
<dbReference type="STRING" id="1754192.A0A1Y1WVY3"/>
<gene>
    <name evidence="8" type="primary">MED4</name>
    <name evidence="10" type="ORF">BCR32DRAFT_247718</name>
</gene>
<accession>A0A1Y1WVY3</accession>
<keyword evidence="5 8" id="KW-0804">Transcription</keyword>
<keyword evidence="9" id="KW-0175">Coiled coil</keyword>
<comment type="caution">
    <text evidence="10">The sequence shown here is derived from an EMBL/GenBank/DDBJ whole genome shotgun (WGS) entry which is preliminary data.</text>
</comment>
<evidence type="ECO:0000313" key="11">
    <source>
        <dbReference type="Proteomes" id="UP000193944"/>
    </source>
</evidence>
<keyword evidence="8" id="KW-0010">Activator</keyword>
<reference evidence="10 11" key="2">
    <citation type="submission" date="2016-08" db="EMBL/GenBank/DDBJ databases">
        <title>Pervasive Adenine N6-methylation of Active Genes in Fungi.</title>
        <authorList>
            <consortium name="DOE Joint Genome Institute"/>
            <person name="Mondo S.J."/>
            <person name="Dannebaum R.O."/>
            <person name="Kuo R.C."/>
            <person name="Labutti K."/>
            <person name="Haridas S."/>
            <person name="Kuo A."/>
            <person name="Salamov A."/>
            <person name="Ahrendt S.R."/>
            <person name="Lipzen A."/>
            <person name="Sullivan W."/>
            <person name="Andreopoulos W.B."/>
            <person name="Clum A."/>
            <person name="Lindquist E."/>
            <person name="Daum C."/>
            <person name="Ramamoorthy G.K."/>
            <person name="Gryganskyi A."/>
            <person name="Culley D."/>
            <person name="Magnuson J.K."/>
            <person name="James T.Y."/>
            <person name="O'Malley M.A."/>
            <person name="Stajich J.E."/>
            <person name="Spatafora J.W."/>
            <person name="Visel A."/>
            <person name="Grigoriev I.V."/>
        </authorList>
    </citation>
    <scope>NUCLEOTIDE SEQUENCE [LARGE SCALE GENOMIC DNA]</scope>
    <source>
        <strain evidence="10 11">S4</strain>
    </source>
</reference>
<dbReference type="GO" id="GO:0016592">
    <property type="term" value="C:mediator complex"/>
    <property type="evidence" value="ECO:0007669"/>
    <property type="project" value="InterPro"/>
</dbReference>
<comment type="subunit">
    <text evidence="8">Component of the Mediator complex.</text>
</comment>
<protein>
    <recommendedName>
        <fullName evidence="3 8">Mediator of RNA polymerase II transcription subunit 4</fullName>
    </recommendedName>
    <alternativeName>
        <fullName evidence="7 8">Mediator complex subunit 4</fullName>
    </alternativeName>
</protein>
<dbReference type="OrthoDB" id="2132310at2759"/>
<evidence type="ECO:0000256" key="3">
    <source>
        <dbReference type="ARBA" id="ARBA00020629"/>
    </source>
</evidence>
<dbReference type="GO" id="GO:0003712">
    <property type="term" value="F:transcription coregulator activity"/>
    <property type="evidence" value="ECO:0007669"/>
    <property type="project" value="InterPro"/>
</dbReference>
<feature type="coiled-coil region" evidence="9">
    <location>
        <begin position="89"/>
        <end position="120"/>
    </location>
</feature>
<keyword evidence="4 8" id="KW-0805">Transcription regulation</keyword>
<keyword evidence="11" id="KW-1185">Reference proteome</keyword>
<evidence type="ECO:0000256" key="8">
    <source>
        <dbReference type="RuleBase" id="RU364141"/>
    </source>
</evidence>
<comment type="function">
    <text evidence="8">Component of the Mediator complex, a coactivator involved in the regulated transcription of nearly all RNA polymerase II-dependent genes. Mediator functions as a bridge to convey information from gene-specific regulatory proteins to the basal RNA polymerase II transcription machinery. Mediator is recruited to promoters by direct interactions with regulatory proteins and serves as a scaffold for the assembly of a functional preinitiation complex with RNA polymerase II and the general transcription factors.</text>
</comment>
<dbReference type="EMBL" id="MCFG01000237">
    <property type="protein sequence ID" value="ORX77719.1"/>
    <property type="molecule type" value="Genomic_DNA"/>
</dbReference>
<evidence type="ECO:0000256" key="9">
    <source>
        <dbReference type="SAM" id="Coils"/>
    </source>
</evidence>
<dbReference type="GO" id="GO:0006357">
    <property type="term" value="P:regulation of transcription by RNA polymerase II"/>
    <property type="evidence" value="ECO:0007669"/>
    <property type="project" value="InterPro"/>
</dbReference>
<name>A0A1Y1WVY3_9FUNG</name>
<dbReference type="Proteomes" id="UP000193944">
    <property type="component" value="Unassembled WGS sequence"/>
</dbReference>
<dbReference type="GO" id="GO:0070847">
    <property type="term" value="C:core mediator complex"/>
    <property type="evidence" value="ECO:0007669"/>
    <property type="project" value="TreeGrafter"/>
</dbReference>
<proteinExistence type="inferred from homology"/>
<organism evidence="10 11">
    <name type="scientific">Anaeromyces robustus</name>
    <dbReference type="NCBI Taxonomy" id="1754192"/>
    <lineage>
        <taxon>Eukaryota</taxon>
        <taxon>Fungi</taxon>
        <taxon>Fungi incertae sedis</taxon>
        <taxon>Chytridiomycota</taxon>
        <taxon>Chytridiomycota incertae sedis</taxon>
        <taxon>Neocallimastigomycetes</taxon>
        <taxon>Neocallimastigales</taxon>
        <taxon>Neocallimastigaceae</taxon>
        <taxon>Anaeromyces</taxon>
    </lineage>
</organism>
<dbReference type="InterPro" id="IPR019258">
    <property type="entry name" value="Mediator_Med4"/>
</dbReference>
<evidence type="ECO:0000256" key="7">
    <source>
        <dbReference type="ARBA" id="ARBA00031257"/>
    </source>
</evidence>
<dbReference type="PANTHER" id="PTHR13208">
    <property type="entry name" value="MEDIATOR OF RNA POLYMERASE II TRANSCRIPTION SUBUNIT 4"/>
    <property type="match status" value="1"/>
</dbReference>
<evidence type="ECO:0000256" key="4">
    <source>
        <dbReference type="ARBA" id="ARBA00023015"/>
    </source>
</evidence>
<dbReference type="AlphaFoldDB" id="A0A1Y1WVY3"/>
<keyword evidence="6 8" id="KW-0539">Nucleus</keyword>
<comment type="subcellular location">
    <subcellularLocation>
        <location evidence="1 8">Nucleus</location>
    </subcellularLocation>
</comment>
<evidence type="ECO:0000256" key="1">
    <source>
        <dbReference type="ARBA" id="ARBA00004123"/>
    </source>
</evidence>
<dbReference type="PANTHER" id="PTHR13208:SF2">
    <property type="entry name" value="MEDIATOR OF RNA POLYMERASE II TRANSCRIPTION SUBUNIT 4"/>
    <property type="match status" value="1"/>
</dbReference>
<dbReference type="Pfam" id="PF10018">
    <property type="entry name" value="Med4"/>
    <property type="match status" value="1"/>
</dbReference>
<evidence type="ECO:0000256" key="6">
    <source>
        <dbReference type="ARBA" id="ARBA00023242"/>
    </source>
</evidence>
<evidence type="ECO:0000256" key="5">
    <source>
        <dbReference type="ARBA" id="ARBA00023163"/>
    </source>
</evidence>
<sequence>MDVNRSYSQKSIFNDILQKYTDLIKKLFDSMEILSQGNKPEPSIQTTIHDIIEIDKCLQIALNGLEEHQYLQKKIEAAQKTSELYNVALLTLIRKLKSAEEELENVLSSAKIKLKSLKDADKRKIDYKELVSYSQRIAPYTSAPPNWQDSDGFNNIPNRPPVPEESMFRFSALYQNNGNITEDTLNDVENTDNVMADDTKANIGTFLSLDSDQEDIQESLLDLDLDDLL</sequence>
<evidence type="ECO:0000256" key="2">
    <source>
        <dbReference type="ARBA" id="ARBA00009626"/>
    </source>
</evidence>
<evidence type="ECO:0000313" key="10">
    <source>
        <dbReference type="EMBL" id="ORX77719.1"/>
    </source>
</evidence>
<reference evidence="10 11" key="1">
    <citation type="submission" date="2016-08" db="EMBL/GenBank/DDBJ databases">
        <title>A Parts List for Fungal Cellulosomes Revealed by Comparative Genomics.</title>
        <authorList>
            <consortium name="DOE Joint Genome Institute"/>
            <person name="Haitjema C.H."/>
            <person name="Gilmore S.P."/>
            <person name="Henske J.K."/>
            <person name="Solomon K.V."/>
            <person name="De Groot R."/>
            <person name="Kuo A."/>
            <person name="Mondo S.J."/>
            <person name="Salamov A.A."/>
            <person name="Labutti K."/>
            <person name="Zhao Z."/>
            <person name="Chiniquy J."/>
            <person name="Barry K."/>
            <person name="Brewer H.M."/>
            <person name="Purvine S.O."/>
            <person name="Wright A.T."/>
            <person name="Boxma B."/>
            <person name="Van Alen T."/>
            <person name="Hackstein J.H."/>
            <person name="Baker S.E."/>
            <person name="Grigoriev I.V."/>
            <person name="O'Malley M.A."/>
        </authorList>
    </citation>
    <scope>NUCLEOTIDE SEQUENCE [LARGE SCALE GENOMIC DNA]</scope>
    <source>
        <strain evidence="10 11">S4</strain>
    </source>
</reference>